<dbReference type="AlphaFoldDB" id="A0A378YNM7"/>
<proteinExistence type="predicted"/>
<accession>A0A378YNM7</accession>
<evidence type="ECO:0000313" key="2">
    <source>
        <dbReference type="Proteomes" id="UP000254573"/>
    </source>
</evidence>
<sequence length="178" mass="20221">MSIAVPTEIRDRIRQKIWSKADELGWSGLSDLDRTVWYENWSKDKDVGGALAHFMDARRVRVYIKDSLLKPYLRTRLEDNADKVLLAAGLGLNTATVRDTYDKPHGRLLTDGKIICWGNSRDWKSIVISVFERAYKLESGIPHAAVLIETGRTTNDGMRDMIVDMGRKLGLGNVVWMD</sequence>
<protein>
    <submittedName>
        <fullName evidence="1">Uncharacterized protein</fullName>
    </submittedName>
</protein>
<dbReference type="EMBL" id="UGSG01000001">
    <property type="protein sequence ID" value="SUA78190.1"/>
    <property type="molecule type" value="Genomic_DNA"/>
</dbReference>
<dbReference type="OrthoDB" id="9182727at2"/>
<reference evidence="1 2" key="1">
    <citation type="submission" date="2018-06" db="EMBL/GenBank/DDBJ databases">
        <authorList>
            <consortium name="Pathogen Informatics"/>
            <person name="Doyle S."/>
        </authorList>
    </citation>
    <scope>NUCLEOTIDE SEQUENCE [LARGE SCALE GENOMIC DNA]</scope>
    <source>
        <strain evidence="1 2">NCTC13160</strain>
    </source>
</reference>
<organism evidence="1 2">
    <name type="scientific">Pandoraea pnomenusa</name>
    <dbReference type="NCBI Taxonomy" id="93220"/>
    <lineage>
        <taxon>Bacteria</taxon>
        <taxon>Pseudomonadati</taxon>
        <taxon>Pseudomonadota</taxon>
        <taxon>Betaproteobacteria</taxon>
        <taxon>Burkholderiales</taxon>
        <taxon>Burkholderiaceae</taxon>
        <taxon>Pandoraea</taxon>
    </lineage>
</organism>
<gene>
    <name evidence="1" type="ORF">NCTC13160_02395</name>
</gene>
<dbReference type="RefSeq" id="WP_038618963.1">
    <property type="nucleotide sequence ID" value="NZ_CP009553.3"/>
</dbReference>
<name>A0A378YNM7_9BURK</name>
<evidence type="ECO:0000313" key="1">
    <source>
        <dbReference type="EMBL" id="SUA78190.1"/>
    </source>
</evidence>
<dbReference type="Proteomes" id="UP000254573">
    <property type="component" value="Unassembled WGS sequence"/>
</dbReference>
<dbReference type="KEGG" id="ppnm:LV28_12165"/>